<dbReference type="PIRSF" id="PIRSF006386">
    <property type="entry name" value="HCCAis_GSTk"/>
    <property type="match status" value="1"/>
</dbReference>
<gene>
    <name evidence="4" type="ORF">EDC57_1635</name>
</gene>
<comment type="similarity">
    <text evidence="1">Belongs to the GST superfamily. NadH family.</text>
</comment>
<protein>
    <recommendedName>
        <fullName evidence="1">2-hydroxychromene-2-carboxylate isomerase</fullName>
        <ecNumber evidence="1">5.99.1.4</ecNumber>
    </recommendedName>
</protein>
<keyword evidence="1 4" id="KW-0413">Isomerase</keyword>
<dbReference type="RefSeq" id="WP_123401375.1">
    <property type="nucleotide sequence ID" value="NZ_RJVI01000002.1"/>
</dbReference>
<dbReference type="InterPro" id="IPR036249">
    <property type="entry name" value="Thioredoxin-like_sf"/>
</dbReference>
<dbReference type="PANTHER" id="PTHR42943">
    <property type="entry name" value="GLUTATHIONE S-TRANSFERASE KAPPA"/>
    <property type="match status" value="1"/>
</dbReference>
<feature type="domain" description="DSBA-like thioredoxin" evidence="3">
    <location>
        <begin position="5"/>
        <end position="193"/>
    </location>
</feature>
<reference evidence="4 5" key="1">
    <citation type="submission" date="2018-11" db="EMBL/GenBank/DDBJ databases">
        <title>Genomic Encyclopedia of Type Strains, Phase IV (KMG-IV): sequencing the most valuable type-strain genomes for metagenomic binning, comparative biology and taxonomic classification.</title>
        <authorList>
            <person name="Goeker M."/>
        </authorList>
    </citation>
    <scope>NUCLEOTIDE SEQUENCE [LARGE SCALE GENOMIC DNA]</scope>
    <source>
        <strain evidence="4 5">DSM 100275</strain>
    </source>
</reference>
<dbReference type="EMBL" id="RJVI01000002">
    <property type="protein sequence ID" value="ROR32434.1"/>
    <property type="molecule type" value="Genomic_DNA"/>
</dbReference>
<evidence type="ECO:0000313" key="4">
    <source>
        <dbReference type="EMBL" id="ROR32434.1"/>
    </source>
</evidence>
<evidence type="ECO:0000259" key="3">
    <source>
        <dbReference type="Pfam" id="PF01323"/>
    </source>
</evidence>
<proteinExistence type="inferred from homology"/>
<sequence>MAAPVEFWFDFYSPYGYLASLQIDEIAARHGRATVWRPFLLGPIFQRQGLAPLVEIPLLGDYARHDFARSARLIGAPFRLPSAFPKAGLAPARAFYWLAERDEAKARALARAVFRAVFVEDRDGADPAVVAELAAPLGIERDELLAAVARPEIKERVKAATAEAMARGVCGSPFFFVDGEPFWGNDRLWQVERWLETGGW</sequence>
<evidence type="ECO:0000256" key="2">
    <source>
        <dbReference type="PIRSR" id="PIRSR006386-1"/>
    </source>
</evidence>
<dbReference type="AlphaFoldDB" id="A0A3N1Y0S2"/>
<dbReference type="InterPro" id="IPR051924">
    <property type="entry name" value="GST_Kappa/NadH"/>
</dbReference>
<dbReference type="GO" id="GO:1901170">
    <property type="term" value="P:naphthalene catabolic process"/>
    <property type="evidence" value="ECO:0007669"/>
    <property type="project" value="InterPro"/>
</dbReference>
<dbReference type="InterPro" id="IPR014440">
    <property type="entry name" value="HCCAis_GSTk"/>
</dbReference>
<comment type="caution">
    <text evidence="4">The sequence shown here is derived from an EMBL/GenBank/DDBJ whole genome shotgun (WGS) entry which is preliminary data.</text>
</comment>
<dbReference type="Gene3D" id="3.40.30.10">
    <property type="entry name" value="Glutaredoxin"/>
    <property type="match status" value="1"/>
</dbReference>
<dbReference type="GO" id="GO:0018845">
    <property type="term" value="F:2-hydroxychromene-2-carboxylate isomerase activity"/>
    <property type="evidence" value="ECO:0007669"/>
    <property type="project" value="UniProtKB-UniRule"/>
</dbReference>
<name>A0A3N1Y0S2_9GAMM</name>
<dbReference type="Pfam" id="PF01323">
    <property type="entry name" value="DSBA"/>
    <property type="match status" value="1"/>
</dbReference>
<keyword evidence="5" id="KW-1185">Reference proteome</keyword>
<dbReference type="InterPro" id="IPR001853">
    <property type="entry name" value="DSBA-like_thioredoxin_dom"/>
</dbReference>
<dbReference type="GO" id="GO:0004602">
    <property type="term" value="F:glutathione peroxidase activity"/>
    <property type="evidence" value="ECO:0007669"/>
    <property type="project" value="TreeGrafter"/>
</dbReference>
<dbReference type="Proteomes" id="UP000276634">
    <property type="component" value="Unassembled WGS sequence"/>
</dbReference>
<dbReference type="GO" id="GO:0004364">
    <property type="term" value="F:glutathione transferase activity"/>
    <property type="evidence" value="ECO:0007669"/>
    <property type="project" value="TreeGrafter"/>
</dbReference>
<dbReference type="CDD" id="cd03022">
    <property type="entry name" value="DsbA_HCCA_Iso"/>
    <property type="match status" value="1"/>
</dbReference>
<dbReference type="InterPro" id="IPR044087">
    <property type="entry name" value="NahD-like"/>
</dbReference>
<evidence type="ECO:0000256" key="1">
    <source>
        <dbReference type="PIRNR" id="PIRNR006386"/>
    </source>
</evidence>
<accession>A0A3N1Y0S2</accession>
<evidence type="ECO:0000313" key="5">
    <source>
        <dbReference type="Proteomes" id="UP000276634"/>
    </source>
</evidence>
<dbReference type="GO" id="GO:0006749">
    <property type="term" value="P:glutathione metabolic process"/>
    <property type="evidence" value="ECO:0007669"/>
    <property type="project" value="TreeGrafter"/>
</dbReference>
<dbReference type="SUPFAM" id="SSF52833">
    <property type="entry name" value="Thioredoxin-like"/>
    <property type="match status" value="1"/>
</dbReference>
<feature type="active site" description="Nucleophile" evidence="2">
    <location>
        <position position="13"/>
    </location>
</feature>
<organism evidence="4 5">
    <name type="scientific">Inmirania thermothiophila</name>
    <dbReference type="NCBI Taxonomy" id="1750597"/>
    <lineage>
        <taxon>Bacteria</taxon>
        <taxon>Pseudomonadati</taxon>
        <taxon>Pseudomonadota</taxon>
        <taxon>Gammaproteobacteria</taxon>
        <taxon>Chromatiales</taxon>
        <taxon>Ectothiorhodospiraceae</taxon>
        <taxon>Inmirania</taxon>
    </lineage>
</organism>
<dbReference type="EC" id="5.99.1.4" evidence="1"/>
<dbReference type="PANTHER" id="PTHR42943:SF2">
    <property type="entry name" value="GLUTATHIONE S-TRANSFERASE KAPPA 1"/>
    <property type="match status" value="1"/>
</dbReference>
<comment type="catalytic activity">
    <reaction evidence="1">
        <text>2-hydroxychromene-2-carboxylate = (3E)-4-(2-hydroxyphenyl)-2-oxobut-3-enoate</text>
        <dbReference type="Rhea" id="RHEA:27401"/>
        <dbReference type="ChEBI" id="CHEBI:59350"/>
        <dbReference type="ChEBI" id="CHEBI:59353"/>
        <dbReference type="EC" id="5.99.1.4"/>
    </reaction>
</comment>
<dbReference type="OrthoDB" id="5244108at2"/>